<protein>
    <recommendedName>
        <fullName evidence="3">ESX-1 secretion-associated protein</fullName>
    </recommendedName>
</protein>
<gene>
    <name evidence="1" type="ORF">GCM10010390_65380</name>
</gene>
<name>A0ABP3P055_9ACTN</name>
<evidence type="ECO:0000313" key="2">
    <source>
        <dbReference type="Proteomes" id="UP001501576"/>
    </source>
</evidence>
<sequence>MSNDTPTVPQMADRAADAVRDINHSTSTLEYPGDIYSTVANLKILAQRLPQTYQQLAGRFTQLGHDGHLRIEPGHGDLSDAQDQAYHALYDAVVAAEAMEQALNRAHSALGPIGYQD</sequence>
<evidence type="ECO:0000313" key="1">
    <source>
        <dbReference type="EMBL" id="GAA0554228.1"/>
    </source>
</evidence>
<evidence type="ECO:0008006" key="3">
    <source>
        <dbReference type="Google" id="ProtNLM"/>
    </source>
</evidence>
<dbReference type="RefSeq" id="WP_346160807.1">
    <property type="nucleotide sequence ID" value="NZ_BAAABZ010000071.1"/>
</dbReference>
<dbReference type="Proteomes" id="UP001501576">
    <property type="component" value="Unassembled WGS sequence"/>
</dbReference>
<comment type="caution">
    <text evidence="1">The sequence shown here is derived from an EMBL/GenBank/DDBJ whole genome shotgun (WGS) entry which is preliminary data.</text>
</comment>
<keyword evidence="2" id="KW-1185">Reference proteome</keyword>
<accession>A0ABP3P055</accession>
<dbReference type="EMBL" id="BAAABZ010000071">
    <property type="protein sequence ID" value="GAA0554228.1"/>
    <property type="molecule type" value="Genomic_DNA"/>
</dbReference>
<reference evidence="2" key="1">
    <citation type="journal article" date="2019" name="Int. J. Syst. Evol. Microbiol.">
        <title>The Global Catalogue of Microorganisms (GCM) 10K type strain sequencing project: providing services to taxonomists for standard genome sequencing and annotation.</title>
        <authorList>
            <consortium name="The Broad Institute Genomics Platform"/>
            <consortium name="The Broad Institute Genome Sequencing Center for Infectious Disease"/>
            <person name="Wu L."/>
            <person name="Ma J."/>
        </authorList>
    </citation>
    <scope>NUCLEOTIDE SEQUENCE [LARGE SCALE GENOMIC DNA]</scope>
    <source>
        <strain evidence="2">JCM 5052</strain>
    </source>
</reference>
<proteinExistence type="predicted"/>
<organism evidence="1 2">
    <name type="scientific">Streptomyces mordarskii</name>
    <dbReference type="NCBI Taxonomy" id="1226758"/>
    <lineage>
        <taxon>Bacteria</taxon>
        <taxon>Bacillati</taxon>
        <taxon>Actinomycetota</taxon>
        <taxon>Actinomycetes</taxon>
        <taxon>Kitasatosporales</taxon>
        <taxon>Streptomycetaceae</taxon>
        <taxon>Streptomyces</taxon>
    </lineage>
</organism>